<dbReference type="AlphaFoldDB" id="A0A151M9M6"/>
<evidence type="ECO:0000313" key="1">
    <source>
        <dbReference type="EMBL" id="KYO21226.1"/>
    </source>
</evidence>
<gene>
    <name evidence="1" type="ORF">Y1Q_0001491</name>
</gene>
<name>A0A151M9M6_ALLMI</name>
<dbReference type="EMBL" id="AKHW03006295">
    <property type="protein sequence ID" value="KYO21226.1"/>
    <property type="molecule type" value="Genomic_DNA"/>
</dbReference>
<sequence length="118" mass="13603">MNSAGISQSTVFRKYCKIFYFEKAFSPYKSDTRNGGTTKPPNHQDYKNVKENEVNIFVVQNNWGRLAGANDLENVLNNLQSYWDPTCSSICLKFGQPFSDPKRMTMVKKHITTYVLLH</sequence>
<keyword evidence="2" id="KW-1185">Reference proteome</keyword>
<dbReference type="Proteomes" id="UP000050525">
    <property type="component" value="Unassembled WGS sequence"/>
</dbReference>
<comment type="caution">
    <text evidence="1">The sequence shown here is derived from an EMBL/GenBank/DDBJ whole genome shotgun (WGS) entry which is preliminary data.</text>
</comment>
<organism evidence="1 2">
    <name type="scientific">Alligator mississippiensis</name>
    <name type="common">American alligator</name>
    <dbReference type="NCBI Taxonomy" id="8496"/>
    <lineage>
        <taxon>Eukaryota</taxon>
        <taxon>Metazoa</taxon>
        <taxon>Chordata</taxon>
        <taxon>Craniata</taxon>
        <taxon>Vertebrata</taxon>
        <taxon>Euteleostomi</taxon>
        <taxon>Archelosauria</taxon>
        <taxon>Archosauria</taxon>
        <taxon>Crocodylia</taxon>
        <taxon>Alligatoridae</taxon>
        <taxon>Alligatorinae</taxon>
        <taxon>Alligator</taxon>
    </lineage>
</organism>
<evidence type="ECO:0000313" key="2">
    <source>
        <dbReference type="Proteomes" id="UP000050525"/>
    </source>
</evidence>
<protein>
    <submittedName>
        <fullName evidence="1">Uncharacterized protein</fullName>
    </submittedName>
</protein>
<accession>A0A151M9M6</accession>
<reference evidence="1 2" key="1">
    <citation type="journal article" date="2012" name="Genome Biol.">
        <title>Sequencing three crocodilian genomes to illuminate the evolution of archosaurs and amniotes.</title>
        <authorList>
            <person name="St John J.A."/>
            <person name="Braun E.L."/>
            <person name="Isberg S.R."/>
            <person name="Miles L.G."/>
            <person name="Chong A.Y."/>
            <person name="Gongora J."/>
            <person name="Dalzell P."/>
            <person name="Moran C."/>
            <person name="Bed'hom B."/>
            <person name="Abzhanov A."/>
            <person name="Burgess S.C."/>
            <person name="Cooksey A.M."/>
            <person name="Castoe T.A."/>
            <person name="Crawford N.G."/>
            <person name="Densmore L.D."/>
            <person name="Drew J.C."/>
            <person name="Edwards S.V."/>
            <person name="Faircloth B.C."/>
            <person name="Fujita M.K."/>
            <person name="Greenwold M.J."/>
            <person name="Hoffmann F.G."/>
            <person name="Howard J.M."/>
            <person name="Iguchi T."/>
            <person name="Janes D.E."/>
            <person name="Khan S.Y."/>
            <person name="Kohno S."/>
            <person name="de Koning A.J."/>
            <person name="Lance S.L."/>
            <person name="McCarthy F.M."/>
            <person name="McCormack J.E."/>
            <person name="Merchant M.E."/>
            <person name="Peterson D.G."/>
            <person name="Pollock D.D."/>
            <person name="Pourmand N."/>
            <person name="Raney B.J."/>
            <person name="Roessler K.A."/>
            <person name="Sanford J.R."/>
            <person name="Sawyer R.H."/>
            <person name="Schmidt C.J."/>
            <person name="Triplett E.W."/>
            <person name="Tuberville T.D."/>
            <person name="Venegas-Anaya M."/>
            <person name="Howard J.T."/>
            <person name="Jarvis E.D."/>
            <person name="Guillette L.J.Jr."/>
            <person name="Glenn T.C."/>
            <person name="Green R.E."/>
            <person name="Ray D.A."/>
        </authorList>
    </citation>
    <scope>NUCLEOTIDE SEQUENCE [LARGE SCALE GENOMIC DNA]</scope>
    <source>
        <strain evidence="1">KSC_2009_1</strain>
    </source>
</reference>
<proteinExistence type="predicted"/>